<proteinExistence type="predicted"/>
<protein>
    <submittedName>
        <fullName evidence="1">Uncharacterized protein</fullName>
    </submittedName>
</protein>
<organism evidence="1 2">
    <name type="scientific">Hamiltosporidium magnivora</name>
    <dbReference type="NCBI Taxonomy" id="148818"/>
    <lineage>
        <taxon>Eukaryota</taxon>
        <taxon>Fungi</taxon>
        <taxon>Fungi incertae sedis</taxon>
        <taxon>Microsporidia</taxon>
        <taxon>Dubosqiidae</taxon>
        <taxon>Hamiltosporidium</taxon>
    </lineage>
</organism>
<evidence type="ECO:0000313" key="2">
    <source>
        <dbReference type="Proteomes" id="UP000293045"/>
    </source>
</evidence>
<name>A0A4Q9KVF6_9MICR</name>
<gene>
    <name evidence="1" type="ORF">CWI39_2626p0010</name>
</gene>
<dbReference type="EMBL" id="PIXR01002626">
    <property type="protein sequence ID" value="TBT98019.1"/>
    <property type="molecule type" value="Genomic_DNA"/>
</dbReference>
<accession>A0A4Q9KVF6</accession>
<dbReference type="Proteomes" id="UP000293045">
    <property type="component" value="Unassembled WGS sequence"/>
</dbReference>
<dbReference type="VEuPathDB" id="MicrosporidiaDB:CWI39_2626p0010"/>
<evidence type="ECO:0000313" key="1">
    <source>
        <dbReference type="EMBL" id="TBT98019.1"/>
    </source>
</evidence>
<dbReference type="AlphaFoldDB" id="A0A4Q9KVF6"/>
<sequence length="164" mass="19063">MLFFGQPGFNNPLSRSIVVENEAKTIVHSIIIDPDIVFSKKRQQIHNESWKLPRMYIKNLLKPDDLEIDGKICSEMAKNFKNYRERIIESNNSNKLKRDLSTEDQVLIKKKDFDMNTKTKRVPFDSFYDNSVFTVTAILMSNMIEVKNNDGDTRTVFGAVIKRV</sequence>
<dbReference type="VEuPathDB" id="MicrosporidiaDB:CWI36_1832p0010"/>
<comment type="caution">
    <text evidence="1">The sequence shown here is derived from an EMBL/GenBank/DDBJ whole genome shotgun (WGS) entry which is preliminary data.</text>
</comment>
<reference evidence="1 2" key="1">
    <citation type="submission" date="2017-12" db="EMBL/GenBank/DDBJ databases">
        <authorList>
            <person name="Pombert J.-F."/>
            <person name="Haag K.L."/>
            <person name="Ebert D."/>
        </authorList>
    </citation>
    <scope>NUCLEOTIDE SEQUENCE [LARGE SCALE GENOMIC DNA]</scope>
    <source>
        <strain evidence="1">IL-BN-2</strain>
    </source>
</reference>